<dbReference type="SUPFAM" id="SSF89447">
    <property type="entry name" value="AbrB/MazE/MraZ-like"/>
    <property type="match status" value="1"/>
</dbReference>
<dbReference type="InterPro" id="IPR007159">
    <property type="entry name" value="SpoVT-AbrB_dom"/>
</dbReference>
<sequence>MTFVSIKEGKKHILWMESEVIMKATGVIRRIDELGRIVIPKEIRKTLRIKEGENLEIYIDENENIILKKYSFMNKIDDLAQDFTDSIYAQYKHDIFIMDCDHIIAASGKKKKDYLGKLLSEEISEYITRRENRLETMKKEINIVDQKEIVGSYAFSPIIVSGDVAGMVFIFSDEDSIREEEYRMIQIASGLLSKHLGE</sequence>
<dbReference type="Gene3D" id="3.30.450.40">
    <property type="match status" value="1"/>
</dbReference>
<dbReference type="InterPro" id="IPR052731">
    <property type="entry name" value="B_subtilis_Trans_State_Reg"/>
</dbReference>
<dbReference type="PANTHER" id="PTHR36432:SF1">
    <property type="entry name" value="STAGE V SPORULATION PROTEIN T"/>
    <property type="match status" value="1"/>
</dbReference>
<dbReference type="InterPro" id="IPR037914">
    <property type="entry name" value="SpoVT-AbrB_sf"/>
</dbReference>
<evidence type="ECO:0000256" key="1">
    <source>
        <dbReference type="PROSITE-ProRule" id="PRU01076"/>
    </source>
</evidence>
<evidence type="ECO:0000313" key="3">
    <source>
        <dbReference type="EMBL" id="HIU23142.1"/>
    </source>
</evidence>
<dbReference type="Proteomes" id="UP000824087">
    <property type="component" value="Unassembled WGS sequence"/>
</dbReference>
<evidence type="ECO:0000313" key="4">
    <source>
        <dbReference type="Proteomes" id="UP000824087"/>
    </source>
</evidence>
<feature type="domain" description="SpoVT-AbrB" evidence="2">
    <location>
        <begin position="26"/>
        <end position="72"/>
    </location>
</feature>
<dbReference type="SMART" id="SM00966">
    <property type="entry name" value="SpoVT_AbrB"/>
    <property type="match status" value="1"/>
</dbReference>
<name>A0A9D1HW61_9BACT</name>
<dbReference type="EMBL" id="DVML01000034">
    <property type="protein sequence ID" value="HIU23142.1"/>
    <property type="molecule type" value="Genomic_DNA"/>
</dbReference>
<comment type="caution">
    <text evidence="3">The sequence shown here is derived from an EMBL/GenBank/DDBJ whole genome shotgun (WGS) entry which is preliminary data.</text>
</comment>
<dbReference type="Gene3D" id="2.10.260.10">
    <property type="match status" value="1"/>
</dbReference>
<evidence type="ECO:0000259" key="2">
    <source>
        <dbReference type="PROSITE" id="PS51740"/>
    </source>
</evidence>
<dbReference type="AlphaFoldDB" id="A0A9D1HW61"/>
<dbReference type="InterPro" id="IPR029016">
    <property type="entry name" value="GAF-like_dom_sf"/>
</dbReference>
<dbReference type="PANTHER" id="PTHR36432">
    <property type="match status" value="1"/>
</dbReference>
<accession>A0A9D1HW61</accession>
<organism evidence="3 4">
    <name type="scientific">Candidatus Fimihabitans intestinipullorum</name>
    <dbReference type="NCBI Taxonomy" id="2840820"/>
    <lineage>
        <taxon>Bacteria</taxon>
        <taxon>Bacillati</taxon>
        <taxon>Mycoplasmatota</taxon>
        <taxon>Mycoplasmatota incertae sedis</taxon>
        <taxon>Candidatus Fimihabitans</taxon>
    </lineage>
</organism>
<reference evidence="3" key="1">
    <citation type="submission" date="2020-10" db="EMBL/GenBank/DDBJ databases">
        <authorList>
            <person name="Gilroy R."/>
        </authorList>
    </citation>
    <scope>NUCLEOTIDE SEQUENCE</scope>
    <source>
        <strain evidence="3">CHK197-8231</strain>
    </source>
</reference>
<gene>
    <name evidence="3" type="ORF">IAD49_06115</name>
</gene>
<dbReference type="PROSITE" id="PS51740">
    <property type="entry name" value="SPOVT_ABRB"/>
    <property type="match status" value="1"/>
</dbReference>
<dbReference type="GO" id="GO:0003677">
    <property type="term" value="F:DNA binding"/>
    <property type="evidence" value="ECO:0007669"/>
    <property type="project" value="UniProtKB-UniRule"/>
</dbReference>
<keyword evidence="1 3" id="KW-0238">DNA-binding</keyword>
<protein>
    <submittedName>
        <fullName evidence="3">AbrB/MazE/SpoVT family DNA-binding domain-containing protein</fullName>
    </submittedName>
</protein>
<reference evidence="3" key="2">
    <citation type="journal article" date="2021" name="PeerJ">
        <title>Extensive microbial diversity within the chicken gut microbiome revealed by metagenomics and culture.</title>
        <authorList>
            <person name="Gilroy R."/>
            <person name="Ravi A."/>
            <person name="Getino M."/>
            <person name="Pursley I."/>
            <person name="Horton D.L."/>
            <person name="Alikhan N.F."/>
            <person name="Baker D."/>
            <person name="Gharbi K."/>
            <person name="Hall N."/>
            <person name="Watson M."/>
            <person name="Adriaenssens E.M."/>
            <person name="Foster-Nyarko E."/>
            <person name="Jarju S."/>
            <person name="Secka A."/>
            <person name="Antonio M."/>
            <person name="Oren A."/>
            <person name="Chaudhuri R.R."/>
            <person name="La Ragione R."/>
            <person name="Hildebrand F."/>
            <person name="Pallen M.J."/>
        </authorList>
    </citation>
    <scope>NUCLEOTIDE SEQUENCE</scope>
    <source>
        <strain evidence="3">CHK197-8231</strain>
    </source>
</reference>
<proteinExistence type="predicted"/>
<dbReference type="Pfam" id="PF04014">
    <property type="entry name" value="MazE_antitoxin"/>
    <property type="match status" value="1"/>
</dbReference>
<dbReference type="NCBIfam" id="TIGR01439">
    <property type="entry name" value="lp_hng_hel_AbrB"/>
    <property type="match status" value="1"/>
</dbReference>
<dbReference type="Pfam" id="PF15714">
    <property type="entry name" value="SpoVT_C"/>
    <property type="match status" value="1"/>
</dbReference>